<reference evidence="8 9" key="1">
    <citation type="journal article" date="2016" name="Mol. Biol. Evol.">
        <title>Genome-Wide Survey of Gut Fungi (Harpellales) Reveals the First Horizontally Transferred Ubiquitin Gene from a Mosquito Host.</title>
        <authorList>
            <person name="Wang Y."/>
            <person name="White M.M."/>
            <person name="Kvist S."/>
            <person name="Moncalvo J.M."/>
        </authorList>
    </citation>
    <scope>NUCLEOTIDE SEQUENCE [LARGE SCALE GENOMIC DNA]</scope>
    <source>
        <strain evidence="8 9">ALG-7-W6</strain>
    </source>
</reference>
<keyword evidence="9" id="KW-1185">Reference proteome</keyword>
<dbReference type="OrthoDB" id="88at2759"/>
<dbReference type="AlphaFoldDB" id="A0A1R0H1I2"/>
<dbReference type="Gene3D" id="3.40.30.10">
    <property type="entry name" value="Glutaredoxin"/>
    <property type="match status" value="1"/>
</dbReference>
<comment type="subcellular location">
    <subcellularLocation>
        <location evidence="1">Mitochondrion</location>
    </subcellularLocation>
</comment>
<dbReference type="GO" id="GO:0005762">
    <property type="term" value="C:mitochondrial large ribosomal subunit"/>
    <property type="evidence" value="ECO:0007669"/>
    <property type="project" value="TreeGrafter"/>
</dbReference>
<dbReference type="EMBL" id="LSSL01001145">
    <property type="protein sequence ID" value="OLY82974.1"/>
    <property type="molecule type" value="Genomic_DNA"/>
</dbReference>
<dbReference type="PANTHER" id="PTHR21396:SF2">
    <property type="entry name" value="LARGE RIBOSOMAL SUBUNIT PROTEIN ML43"/>
    <property type="match status" value="1"/>
</dbReference>
<keyword evidence="3 8" id="KW-0689">Ribosomal protein</keyword>
<comment type="similarity">
    <text evidence="2">Belongs to the mitochondrion-specific ribosomal protein mL43 family.</text>
</comment>
<dbReference type="InterPro" id="IPR036249">
    <property type="entry name" value="Thioredoxin-like_sf"/>
</dbReference>
<feature type="domain" description="Ribosomal protein/NADH dehydrogenase" evidence="7">
    <location>
        <begin position="46"/>
        <end position="119"/>
    </location>
</feature>
<proteinExistence type="inferred from homology"/>
<comment type="caution">
    <text evidence="8">The sequence shown here is derived from an EMBL/GenBank/DDBJ whole genome shotgun (WGS) entry which is preliminary data.</text>
</comment>
<evidence type="ECO:0000259" key="7">
    <source>
        <dbReference type="SMART" id="SM00916"/>
    </source>
</evidence>
<protein>
    <recommendedName>
        <fullName evidence="6">Large ribosomal subunit protein mL43</fullName>
    </recommendedName>
</protein>
<dbReference type="SMART" id="SM00916">
    <property type="entry name" value="L51_S25_CI-B8"/>
    <property type="match status" value="1"/>
</dbReference>
<evidence type="ECO:0000256" key="4">
    <source>
        <dbReference type="ARBA" id="ARBA00023128"/>
    </source>
</evidence>
<evidence type="ECO:0000256" key="1">
    <source>
        <dbReference type="ARBA" id="ARBA00004173"/>
    </source>
</evidence>
<dbReference type="Proteomes" id="UP000187455">
    <property type="component" value="Unassembled WGS sequence"/>
</dbReference>
<dbReference type="SUPFAM" id="SSF52833">
    <property type="entry name" value="Thioredoxin-like"/>
    <property type="match status" value="1"/>
</dbReference>
<evidence type="ECO:0000256" key="3">
    <source>
        <dbReference type="ARBA" id="ARBA00022980"/>
    </source>
</evidence>
<dbReference type="InterPro" id="IPR007741">
    <property type="entry name" value="Ribosomal_mL43/mS25/NADH_DH"/>
</dbReference>
<evidence type="ECO:0000313" key="8">
    <source>
        <dbReference type="EMBL" id="OLY82974.1"/>
    </source>
</evidence>
<gene>
    <name evidence="8" type="ORF">AYI68_g2896</name>
</gene>
<evidence type="ECO:0000256" key="6">
    <source>
        <dbReference type="ARBA" id="ARBA00035188"/>
    </source>
</evidence>
<sequence length="175" mass="19280">MSSTLPAAVAAALKQAKNVHIPAPIVRNGSGSFVFPCRKLVLNYCETSGSSAGFKDFLIARSQKLAHANPAIELIVQPRPSRHPIVRAFYANGRQRVYCVKNKTPDEINTVIERLLGFAGNYNQLWKKPVISNNPSVRGIWSPFNSHSFTCADFLSLQNLQYHDPTGGDFSPTHS</sequence>
<keyword evidence="5" id="KW-0687">Ribonucleoprotein</keyword>
<dbReference type="Pfam" id="PF05047">
    <property type="entry name" value="L51_S25_CI-B8"/>
    <property type="match status" value="1"/>
</dbReference>
<dbReference type="GO" id="GO:0003735">
    <property type="term" value="F:structural constituent of ribosome"/>
    <property type="evidence" value="ECO:0007669"/>
    <property type="project" value="InterPro"/>
</dbReference>
<evidence type="ECO:0000313" key="9">
    <source>
        <dbReference type="Proteomes" id="UP000187455"/>
    </source>
</evidence>
<dbReference type="GO" id="GO:0032543">
    <property type="term" value="P:mitochondrial translation"/>
    <property type="evidence" value="ECO:0007669"/>
    <property type="project" value="InterPro"/>
</dbReference>
<name>A0A1R0H1I2_9FUNG</name>
<evidence type="ECO:0000256" key="5">
    <source>
        <dbReference type="ARBA" id="ARBA00023274"/>
    </source>
</evidence>
<accession>A0A1R0H1I2</accession>
<evidence type="ECO:0000256" key="2">
    <source>
        <dbReference type="ARBA" id="ARBA00006073"/>
    </source>
</evidence>
<keyword evidence="4" id="KW-0496">Mitochondrion</keyword>
<dbReference type="PANTHER" id="PTHR21396">
    <property type="entry name" value="39S RIBOSOMAL PROTEIN L43"/>
    <property type="match status" value="1"/>
</dbReference>
<dbReference type="STRING" id="133383.A0A1R0H1I2"/>
<dbReference type="InterPro" id="IPR039927">
    <property type="entry name" value="Ribosomal_mL43"/>
</dbReference>
<organism evidence="8 9">
    <name type="scientific">Smittium mucronatum</name>
    <dbReference type="NCBI Taxonomy" id="133383"/>
    <lineage>
        <taxon>Eukaryota</taxon>
        <taxon>Fungi</taxon>
        <taxon>Fungi incertae sedis</taxon>
        <taxon>Zoopagomycota</taxon>
        <taxon>Kickxellomycotina</taxon>
        <taxon>Harpellomycetes</taxon>
        <taxon>Harpellales</taxon>
        <taxon>Legeriomycetaceae</taxon>
        <taxon>Smittium</taxon>
    </lineage>
</organism>